<evidence type="ECO:0000313" key="3">
    <source>
        <dbReference type="Proteomes" id="UP000031563"/>
    </source>
</evidence>
<comment type="caution">
    <text evidence="2">The sequence shown here is derived from an EMBL/GenBank/DDBJ whole genome shotgun (WGS) entry which is preliminary data.</text>
</comment>
<proteinExistence type="predicted"/>
<organism evidence="2 3">
    <name type="scientific">Bacillus thermotolerans</name>
    <name type="common">Quasibacillus thermotolerans</name>
    <dbReference type="NCBI Taxonomy" id="1221996"/>
    <lineage>
        <taxon>Bacteria</taxon>
        <taxon>Bacillati</taxon>
        <taxon>Bacillota</taxon>
        <taxon>Bacilli</taxon>
        <taxon>Bacillales</taxon>
        <taxon>Bacillaceae</taxon>
        <taxon>Bacillus</taxon>
    </lineage>
</organism>
<dbReference type="RefSeq" id="WP_039238535.1">
    <property type="nucleotide sequence ID" value="NZ_JWIR02000024.1"/>
</dbReference>
<reference evidence="2" key="1">
    <citation type="submission" date="2015-02" db="EMBL/GenBank/DDBJ databases">
        <title>Genome Assembly of Bacillaceae bacterium MTCC 8252.</title>
        <authorList>
            <person name="Verma A."/>
            <person name="Khatri I."/>
            <person name="Mual P."/>
            <person name="Subramanian S."/>
            <person name="Krishnamurthi S."/>
        </authorList>
    </citation>
    <scope>NUCLEOTIDE SEQUENCE [LARGE SCALE GENOMIC DNA]</scope>
    <source>
        <strain evidence="2">MTCC 8252</strain>
    </source>
</reference>
<dbReference type="AlphaFoldDB" id="A0A0F5HT10"/>
<keyword evidence="1" id="KW-0472">Membrane</keyword>
<feature type="transmembrane region" description="Helical" evidence="1">
    <location>
        <begin position="34"/>
        <end position="52"/>
    </location>
</feature>
<dbReference type="EMBL" id="JWIR02000024">
    <property type="protein sequence ID" value="KKB41192.1"/>
    <property type="molecule type" value="Genomic_DNA"/>
</dbReference>
<feature type="transmembrane region" description="Helical" evidence="1">
    <location>
        <begin position="7"/>
        <end position="28"/>
    </location>
</feature>
<dbReference type="Proteomes" id="UP000031563">
    <property type="component" value="Unassembled WGS sequence"/>
</dbReference>
<dbReference type="OrthoDB" id="1925744at2"/>
<name>A0A0F5HT10_BACTR</name>
<feature type="transmembrane region" description="Helical" evidence="1">
    <location>
        <begin position="59"/>
        <end position="87"/>
    </location>
</feature>
<keyword evidence="1" id="KW-1133">Transmembrane helix</keyword>
<evidence type="ECO:0000313" key="2">
    <source>
        <dbReference type="EMBL" id="KKB41192.1"/>
    </source>
</evidence>
<accession>A0A0F5I7P3</accession>
<gene>
    <name evidence="2" type="ORF">QY95_00899</name>
</gene>
<protein>
    <submittedName>
        <fullName evidence="2">Uncharacterized protein</fullName>
    </submittedName>
</protein>
<evidence type="ECO:0000256" key="1">
    <source>
        <dbReference type="SAM" id="Phobius"/>
    </source>
</evidence>
<keyword evidence="3" id="KW-1185">Reference proteome</keyword>
<accession>A0A0F5HT10</accession>
<sequence length="93" mass="9832">MVNAMKWITGGAEAVLGLPIIGASIIIGNLWAPLGFMAVLHIITLLLALNAGRSIAGSVLGIVTSIIGWIPIVGMIMHWITAVVLIMDAFRRD</sequence>
<keyword evidence="1" id="KW-0812">Transmembrane</keyword>
<dbReference type="STRING" id="1221996.QY95_00899"/>